<reference evidence="2" key="2">
    <citation type="journal article" date="2022" name="Microbiol. Resour. Announc.">
        <title>Metagenome Sequencing to Explore Phylogenomics of Terrestrial Cyanobacteria.</title>
        <authorList>
            <person name="Ward R.D."/>
            <person name="Stajich J.E."/>
            <person name="Johansen J.R."/>
            <person name="Huntemann M."/>
            <person name="Clum A."/>
            <person name="Foster B."/>
            <person name="Foster B."/>
            <person name="Roux S."/>
            <person name="Palaniappan K."/>
            <person name="Varghese N."/>
            <person name="Mukherjee S."/>
            <person name="Reddy T.B.K."/>
            <person name="Daum C."/>
            <person name="Copeland A."/>
            <person name="Chen I.A."/>
            <person name="Ivanova N.N."/>
            <person name="Kyrpides N.C."/>
            <person name="Shapiro N."/>
            <person name="Eloe-Fadrosh E.A."/>
            <person name="Pietrasiak N."/>
        </authorList>
    </citation>
    <scope>NUCLEOTIDE SEQUENCE</scope>
    <source>
        <strain evidence="2">GSE-NOS-MK-12-04C</strain>
    </source>
</reference>
<feature type="region of interest" description="Disordered" evidence="1">
    <location>
        <begin position="75"/>
        <end position="97"/>
    </location>
</feature>
<reference evidence="2" key="1">
    <citation type="submission" date="2021-05" db="EMBL/GenBank/DDBJ databases">
        <authorList>
            <person name="Pietrasiak N."/>
            <person name="Ward R."/>
            <person name="Stajich J.E."/>
            <person name="Kurbessoian T."/>
        </authorList>
    </citation>
    <scope>NUCLEOTIDE SEQUENCE</scope>
    <source>
        <strain evidence="2">GSE-NOS-MK-12-04C</strain>
    </source>
</reference>
<protein>
    <submittedName>
        <fullName evidence="2">Uncharacterized protein</fullName>
    </submittedName>
</protein>
<name>A0A951UUC8_9CYAN</name>
<comment type="caution">
    <text evidence="2">The sequence shown here is derived from an EMBL/GenBank/DDBJ whole genome shotgun (WGS) entry which is preliminary data.</text>
</comment>
<evidence type="ECO:0000256" key="1">
    <source>
        <dbReference type="SAM" id="MobiDB-lite"/>
    </source>
</evidence>
<dbReference type="AlphaFoldDB" id="A0A951UUC8"/>
<proteinExistence type="predicted"/>
<gene>
    <name evidence="2" type="ORF">KME60_09715</name>
</gene>
<evidence type="ECO:0000313" key="3">
    <source>
        <dbReference type="Proteomes" id="UP000729701"/>
    </source>
</evidence>
<evidence type="ECO:0000313" key="2">
    <source>
        <dbReference type="EMBL" id="MBW4667695.1"/>
    </source>
</evidence>
<organism evidence="2 3">
    <name type="scientific">Cyanomargarita calcarea GSE-NOS-MK-12-04C</name>
    <dbReference type="NCBI Taxonomy" id="2839659"/>
    <lineage>
        <taxon>Bacteria</taxon>
        <taxon>Bacillati</taxon>
        <taxon>Cyanobacteriota</taxon>
        <taxon>Cyanophyceae</taxon>
        <taxon>Nostocales</taxon>
        <taxon>Cyanomargaritaceae</taxon>
        <taxon>Cyanomargarita</taxon>
    </lineage>
</organism>
<dbReference type="Proteomes" id="UP000729701">
    <property type="component" value="Unassembled WGS sequence"/>
</dbReference>
<feature type="compositionally biased region" description="Basic residues" evidence="1">
    <location>
        <begin position="87"/>
        <end position="97"/>
    </location>
</feature>
<accession>A0A951UUC8</accession>
<sequence length="97" mass="10959">MARQKLNRASLHARVDSQTSEALKRIAYKLGYIYDTEGSIGQLLDAIASQEQVLMPQCLYFKAVDALTEMRDNIKCGEENQPPMTKANRKVTKSRNP</sequence>
<dbReference type="EMBL" id="JAHHGZ010000008">
    <property type="protein sequence ID" value="MBW4667695.1"/>
    <property type="molecule type" value="Genomic_DNA"/>
</dbReference>